<gene>
    <name evidence="1" type="ORF">Sradi_4013300</name>
</gene>
<proteinExistence type="predicted"/>
<name>A0AAW2PIX3_SESRA</name>
<dbReference type="EMBL" id="JACGWJ010000017">
    <property type="protein sequence ID" value="KAL0355664.1"/>
    <property type="molecule type" value="Genomic_DNA"/>
</dbReference>
<reference evidence="1" key="1">
    <citation type="submission" date="2020-06" db="EMBL/GenBank/DDBJ databases">
        <authorList>
            <person name="Li T."/>
            <person name="Hu X."/>
            <person name="Zhang T."/>
            <person name="Song X."/>
            <person name="Zhang H."/>
            <person name="Dai N."/>
            <person name="Sheng W."/>
            <person name="Hou X."/>
            <person name="Wei L."/>
        </authorList>
    </citation>
    <scope>NUCLEOTIDE SEQUENCE</scope>
    <source>
        <strain evidence="1">G02</strain>
        <tissue evidence="1">Leaf</tissue>
    </source>
</reference>
<evidence type="ECO:0000313" key="1">
    <source>
        <dbReference type="EMBL" id="KAL0355664.1"/>
    </source>
</evidence>
<accession>A0AAW2PIX3</accession>
<reference evidence="1" key="2">
    <citation type="journal article" date="2024" name="Plant">
        <title>Genomic evolution and insights into agronomic trait innovations of Sesamum species.</title>
        <authorList>
            <person name="Miao H."/>
            <person name="Wang L."/>
            <person name="Qu L."/>
            <person name="Liu H."/>
            <person name="Sun Y."/>
            <person name="Le M."/>
            <person name="Wang Q."/>
            <person name="Wei S."/>
            <person name="Zheng Y."/>
            <person name="Lin W."/>
            <person name="Duan Y."/>
            <person name="Cao H."/>
            <person name="Xiong S."/>
            <person name="Wang X."/>
            <person name="Wei L."/>
            <person name="Li C."/>
            <person name="Ma Q."/>
            <person name="Ju M."/>
            <person name="Zhao R."/>
            <person name="Li G."/>
            <person name="Mu C."/>
            <person name="Tian Q."/>
            <person name="Mei H."/>
            <person name="Zhang T."/>
            <person name="Gao T."/>
            <person name="Zhang H."/>
        </authorList>
    </citation>
    <scope>NUCLEOTIDE SEQUENCE</scope>
    <source>
        <strain evidence="1">G02</strain>
    </source>
</reference>
<protein>
    <submittedName>
        <fullName evidence="1">Uncharacterized protein</fullName>
    </submittedName>
</protein>
<sequence length="78" mass="8592">MQKFPGSSSSQFAGLLEVAACKAPASIMQRPRDYSNSNLQRLHDHAIARACCKQRARCDHAITQACCSQVIRDQQASQ</sequence>
<dbReference type="AlphaFoldDB" id="A0AAW2PIX3"/>
<comment type="caution">
    <text evidence="1">The sequence shown here is derived from an EMBL/GenBank/DDBJ whole genome shotgun (WGS) entry which is preliminary data.</text>
</comment>
<organism evidence="1">
    <name type="scientific">Sesamum radiatum</name>
    <name type="common">Black benniseed</name>
    <dbReference type="NCBI Taxonomy" id="300843"/>
    <lineage>
        <taxon>Eukaryota</taxon>
        <taxon>Viridiplantae</taxon>
        <taxon>Streptophyta</taxon>
        <taxon>Embryophyta</taxon>
        <taxon>Tracheophyta</taxon>
        <taxon>Spermatophyta</taxon>
        <taxon>Magnoliopsida</taxon>
        <taxon>eudicotyledons</taxon>
        <taxon>Gunneridae</taxon>
        <taxon>Pentapetalae</taxon>
        <taxon>asterids</taxon>
        <taxon>lamiids</taxon>
        <taxon>Lamiales</taxon>
        <taxon>Pedaliaceae</taxon>
        <taxon>Sesamum</taxon>
    </lineage>
</organism>